<dbReference type="RefSeq" id="WP_069656387.1">
    <property type="nucleotide sequence ID" value="NZ_MIJF01000014.1"/>
</dbReference>
<protein>
    <submittedName>
        <fullName evidence="1">Six-cysteine peptide SCIFF</fullName>
    </submittedName>
</protein>
<dbReference type="EMBL" id="MIJF01000014">
    <property type="protein sequence ID" value="OEF99730.1"/>
    <property type="molecule type" value="Genomic_DNA"/>
</dbReference>
<dbReference type="InterPro" id="IPR023975">
    <property type="entry name" value="Six-Cys_pep_SCIFF"/>
</dbReference>
<proteinExistence type="predicted"/>
<dbReference type="NCBIfam" id="TIGR03973">
    <property type="entry name" value="six_Cys_in_45"/>
    <property type="match status" value="1"/>
</dbReference>
<dbReference type="AlphaFoldDB" id="A0A1D2YVI3"/>
<gene>
    <name evidence="1" type="ORF">BHF71_07490</name>
</gene>
<evidence type="ECO:0000313" key="2">
    <source>
        <dbReference type="Proteomes" id="UP000243739"/>
    </source>
</evidence>
<sequence>MKHIKILSRNRLQDTMLTGTCEKCSASCQSACKTSITVGNTICYTKVENK</sequence>
<name>A0A1D2YVI3_9BACI</name>
<dbReference type="Pfam" id="PF13165">
    <property type="entry name" value="SCIFF"/>
    <property type="match status" value="1"/>
</dbReference>
<comment type="caution">
    <text evidence="1">The sequence shown here is derived from an EMBL/GenBank/DDBJ whole genome shotgun (WGS) entry which is preliminary data.</text>
</comment>
<organism evidence="1 2">
    <name type="scientific">Vulcanibacillus modesticaldus</name>
    <dbReference type="NCBI Taxonomy" id="337097"/>
    <lineage>
        <taxon>Bacteria</taxon>
        <taxon>Bacillati</taxon>
        <taxon>Bacillota</taxon>
        <taxon>Bacilli</taxon>
        <taxon>Bacillales</taxon>
        <taxon>Bacillaceae</taxon>
        <taxon>Vulcanibacillus</taxon>
    </lineage>
</organism>
<dbReference type="Proteomes" id="UP000243739">
    <property type="component" value="Unassembled WGS sequence"/>
</dbReference>
<dbReference type="OrthoDB" id="1684200at2"/>
<evidence type="ECO:0000313" key="1">
    <source>
        <dbReference type="EMBL" id="OEF99730.1"/>
    </source>
</evidence>
<accession>A0A1D2YVI3</accession>
<dbReference type="STRING" id="337097.BHF71_07490"/>
<reference evidence="1 2" key="1">
    <citation type="submission" date="2016-09" db="EMBL/GenBank/DDBJ databases">
        <title>Draft genome sequence for the type strain of Vulcanibacillus modesticaldus BR, a strictly anaerobic, moderately thermophilic, and nitrate-reducing bacterium from deep sea-hydrothermal vents of the Mid-Atlantic Ridge.</title>
        <authorList>
            <person name="Abin C.A."/>
            <person name="Hollibaugh J.T."/>
        </authorList>
    </citation>
    <scope>NUCLEOTIDE SEQUENCE [LARGE SCALE GENOMIC DNA]</scope>
    <source>
        <strain evidence="1 2">BR</strain>
    </source>
</reference>
<keyword evidence="2" id="KW-1185">Reference proteome</keyword>